<dbReference type="Pfam" id="PF10502">
    <property type="entry name" value="Peptidase_S26"/>
    <property type="match status" value="2"/>
</dbReference>
<evidence type="ECO:0000259" key="11">
    <source>
        <dbReference type="Pfam" id="PF10502"/>
    </source>
</evidence>
<feature type="domain" description="Peptidase S26" evidence="11">
    <location>
        <begin position="67"/>
        <end position="114"/>
    </location>
</feature>
<sequence>MSFFGSLLRSQLRLLVFAPIPALIFRFFPIIKLTGRSMQVSLGYSHSTSTNLRFQPTINPDENQLWHDFALFDRLSVQAAAKFKRGDIVTLLSPIDPKRVLIKRVVAKEGDIVKTLPPYPLPEVRIPEGHVWVEGDDPYHSDDSNTLGPIPAALIEAKLLFVVWPLSRFGSLRTPSARYLSRLTRDSPEYRAAVAAVDREKWRESRVIPARW</sequence>
<dbReference type="GO" id="GO:0004252">
    <property type="term" value="F:serine-type endopeptidase activity"/>
    <property type="evidence" value="ECO:0007669"/>
    <property type="project" value="InterPro"/>
</dbReference>
<comment type="similarity">
    <text evidence="2">Belongs to the peptidase S26 family. IMP2 subfamily.</text>
</comment>
<keyword evidence="5" id="KW-0812">Transmembrane</keyword>
<gene>
    <name evidence="12" type="ORF">EV421DRAFT_1766881</name>
</gene>
<keyword evidence="9" id="KW-0496">Mitochondrion</keyword>
<dbReference type="GO" id="GO:0006465">
    <property type="term" value="P:signal peptide processing"/>
    <property type="evidence" value="ECO:0007669"/>
    <property type="project" value="InterPro"/>
</dbReference>
<keyword evidence="8" id="KW-1133">Transmembrane helix</keyword>
<organism evidence="12 13">
    <name type="scientific">Armillaria borealis</name>
    <dbReference type="NCBI Taxonomy" id="47425"/>
    <lineage>
        <taxon>Eukaryota</taxon>
        <taxon>Fungi</taxon>
        <taxon>Dikarya</taxon>
        <taxon>Basidiomycota</taxon>
        <taxon>Agaricomycotina</taxon>
        <taxon>Agaricomycetes</taxon>
        <taxon>Agaricomycetidae</taxon>
        <taxon>Agaricales</taxon>
        <taxon>Marasmiineae</taxon>
        <taxon>Physalacriaceae</taxon>
        <taxon>Armillaria</taxon>
    </lineage>
</organism>
<dbReference type="PRINTS" id="PR00727">
    <property type="entry name" value="LEADERPTASE"/>
</dbReference>
<keyword evidence="10" id="KW-0472">Membrane</keyword>
<dbReference type="InterPro" id="IPR036286">
    <property type="entry name" value="LexA/Signal_pep-like_sf"/>
</dbReference>
<evidence type="ECO:0000256" key="9">
    <source>
        <dbReference type="ARBA" id="ARBA00023128"/>
    </source>
</evidence>
<dbReference type="GO" id="GO:0006627">
    <property type="term" value="P:protein processing involved in protein targeting to mitochondrion"/>
    <property type="evidence" value="ECO:0007669"/>
    <property type="project" value="InterPro"/>
</dbReference>
<accession>A0AA39K3E0</accession>
<dbReference type="AlphaFoldDB" id="A0AA39K3E0"/>
<proteinExistence type="inferred from homology"/>
<evidence type="ECO:0000256" key="1">
    <source>
        <dbReference type="ARBA" id="ARBA00004434"/>
    </source>
</evidence>
<evidence type="ECO:0000256" key="2">
    <source>
        <dbReference type="ARBA" id="ARBA00007066"/>
    </source>
</evidence>
<dbReference type="GO" id="GO:0042720">
    <property type="term" value="C:mitochondrial inner membrane peptidase complex"/>
    <property type="evidence" value="ECO:0007669"/>
    <property type="project" value="InterPro"/>
</dbReference>
<dbReference type="Proteomes" id="UP001175226">
    <property type="component" value="Unassembled WGS sequence"/>
</dbReference>
<evidence type="ECO:0000256" key="3">
    <source>
        <dbReference type="ARBA" id="ARBA00013650"/>
    </source>
</evidence>
<comment type="subcellular location">
    <subcellularLocation>
        <location evidence="1">Mitochondrion inner membrane</location>
        <topology evidence="1">Single-pass membrane protein</topology>
    </subcellularLocation>
</comment>
<dbReference type="CDD" id="cd06530">
    <property type="entry name" value="S26_SPase_I"/>
    <property type="match status" value="1"/>
</dbReference>
<comment type="caution">
    <text evidence="12">The sequence shown here is derived from an EMBL/GenBank/DDBJ whole genome shotgun (WGS) entry which is preliminary data.</text>
</comment>
<keyword evidence="13" id="KW-1185">Reference proteome</keyword>
<keyword evidence="6" id="KW-0999">Mitochondrion inner membrane</keyword>
<evidence type="ECO:0000313" key="12">
    <source>
        <dbReference type="EMBL" id="KAK0453847.1"/>
    </source>
</evidence>
<dbReference type="SUPFAM" id="SSF51306">
    <property type="entry name" value="LexA/Signal peptidase"/>
    <property type="match status" value="1"/>
</dbReference>
<evidence type="ECO:0000256" key="4">
    <source>
        <dbReference type="ARBA" id="ARBA00022670"/>
    </source>
</evidence>
<evidence type="ECO:0000256" key="8">
    <source>
        <dbReference type="ARBA" id="ARBA00022989"/>
    </source>
</evidence>
<dbReference type="PANTHER" id="PTHR46041">
    <property type="entry name" value="MITOCHONDRIAL INNER MEMBRANE PROTEASE SUBUNIT 2"/>
    <property type="match status" value="1"/>
</dbReference>
<evidence type="ECO:0000313" key="13">
    <source>
        <dbReference type="Proteomes" id="UP001175226"/>
    </source>
</evidence>
<keyword evidence="7" id="KW-0378">Hydrolase</keyword>
<dbReference type="InterPro" id="IPR037730">
    <property type="entry name" value="IMP2"/>
</dbReference>
<reference evidence="12" key="1">
    <citation type="submission" date="2023-06" db="EMBL/GenBank/DDBJ databases">
        <authorList>
            <consortium name="Lawrence Berkeley National Laboratory"/>
            <person name="Ahrendt S."/>
            <person name="Sahu N."/>
            <person name="Indic B."/>
            <person name="Wong-Bajracharya J."/>
            <person name="Merenyi Z."/>
            <person name="Ke H.-M."/>
            <person name="Monk M."/>
            <person name="Kocsube S."/>
            <person name="Drula E."/>
            <person name="Lipzen A."/>
            <person name="Balint B."/>
            <person name="Henrissat B."/>
            <person name="Andreopoulos B."/>
            <person name="Martin F.M."/>
            <person name="Harder C.B."/>
            <person name="Rigling D."/>
            <person name="Ford K.L."/>
            <person name="Foster G.D."/>
            <person name="Pangilinan J."/>
            <person name="Papanicolaou A."/>
            <person name="Barry K."/>
            <person name="LaButti K."/>
            <person name="Viragh M."/>
            <person name="Koriabine M."/>
            <person name="Yan M."/>
            <person name="Riley R."/>
            <person name="Champramary S."/>
            <person name="Plett K.L."/>
            <person name="Tsai I.J."/>
            <person name="Slot J."/>
            <person name="Sipos G."/>
            <person name="Plett J."/>
            <person name="Nagy L.G."/>
            <person name="Grigoriev I.V."/>
        </authorList>
    </citation>
    <scope>NUCLEOTIDE SEQUENCE</scope>
    <source>
        <strain evidence="12">FPL87.14</strain>
    </source>
</reference>
<dbReference type="EMBL" id="JAUEPT010000003">
    <property type="protein sequence ID" value="KAK0453847.1"/>
    <property type="molecule type" value="Genomic_DNA"/>
</dbReference>
<dbReference type="InterPro" id="IPR019533">
    <property type="entry name" value="Peptidase_S26"/>
</dbReference>
<protein>
    <recommendedName>
        <fullName evidence="3">Mitochondrial inner membrane protease subunit 2</fullName>
    </recommendedName>
</protein>
<evidence type="ECO:0000256" key="6">
    <source>
        <dbReference type="ARBA" id="ARBA00022792"/>
    </source>
</evidence>
<evidence type="ECO:0000256" key="5">
    <source>
        <dbReference type="ARBA" id="ARBA00022692"/>
    </source>
</evidence>
<evidence type="ECO:0000256" key="7">
    <source>
        <dbReference type="ARBA" id="ARBA00022801"/>
    </source>
</evidence>
<keyword evidence="4" id="KW-0645">Protease</keyword>
<name>A0AA39K3E0_9AGAR</name>
<dbReference type="Gene3D" id="2.10.109.10">
    <property type="entry name" value="Umud Fragment, subunit A"/>
    <property type="match status" value="1"/>
</dbReference>
<dbReference type="PANTHER" id="PTHR46041:SF2">
    <property type="entry name" value="MITOCHONDRIAL INNER MEMBRANE PROTEASE SUBUNIT 2"/>
    <property type="match status" value="1"/>
</dbReference>
<evidence type="ECO:0000256" key="10">
    <source>
        <dbReference type="ARBA" id="ARBA00023136"/>
    </source>
</evidence>
<dbReference type="InterPro" id="IPR000223">
    <property type="entry name" value="Pept_S26A_signal_pept_1"/>
</dbReference>
<feature type="domain" description="Peptidase S26" evidence="11">
    <location>
        <begin position="124"/>
        <end position="164"/>
    </location>
</feature>